<dbReference type="GO" id="GO:0005886">
    <property type="term" value="C:plasma membrane"/>
    <property type="evidence" value="ECO:0007669"/>
    <property type="project" value="UniProtKB-SubCell"/>
</dbReference>
<dbReference type="InterPro" id="IPR003667">
    <property type="entry name" value="NqrDE/RnfAE"/>
</dbReference>
<dbReference type="NCBIfam" id="TIGR01948">
    <property type="entry name" value="rnfE"/>
    <property type="match status" value="1"/>
</dbReference>
<keyword evidence="2 8" id="KW-0813">Transport</keyword>
<evidence type="ECO:0000256" key="3">
    <source>
        <dbReference type="ARBA" id="ARBA00022692"/>
    </source>
</evidence>
<dbReference type="EMBL" id="JADIMU010000020">
    <property type="protein sequence ID" value="MBO8442736.1"/>
    <property type="molecule type" value="Genomic_DNA"/>
</dbReference>
<dbReference type="PANTHER" id="PTHR30586">
    <property type="entry name" value="ELECTRON TRANSPORT COMPLEX PROTEIN RNFE"/>
    <property type="match status" value="1"/>
</dbReference>
<feature type="transmembrane region" description="Helical" evidence="8">
    <location>
        <begin position="181"/>
        <end position="201"/>
    </location>
</feature>
<dbReference type="PIRSF" id="PIRSF006102">
    <property type="entry name" value="NQR_DE"/>
    <property type="match status" value="1"/>
</dbReference>
<comment type="subcellular location">
    <subcellularLocation>
        <location evidence="8">Cell membrane</location>
        <topology evidence="8">Multi-pass membrane protein</topology>
    </subcellularLocation>
    <subcellularLocation>
        <location evidence="1">Endomembrane system</location>
        <topology evidence="1">Multi-pass membrane protein</topology>
    </subcellularLocation>
</comment>
<evidence type="ECO:0000256" key="8">
    <source>
        <dbReference type="HAMAP-Rule" id="MF_00478"/>
    </source>
</evidence>
<evidence type="ECO:0000256" key="1">
    <source>
        <dbReference type="ARBA" id="ARBA00004127"/>
    </source>
</evidence>
<dbReference type="Pfam" id="PF02508">
    <property type="entry name" value="Rnf-Nqr"/>
    <property type="match status" value="1"/>
</dbReference>
<keyword evidence="3 8" id="KW-0812">Transmembrane</keyword>
<organism evidence="9 10">
    <name type="scientific">Candidatus Aphodenecus pullistercoris</name>
    <dbReference type="NCBI Taxonomy" id="2840669"/>
    <lineage>
        <taxon>Bacteria</taxon>
        <taxon>Pseudomonadati</taxon>
        <taxon>Spirochaetota</taxon>
        <taxon>Spirochaetia</taxon>
        <taxon>Spirochaetales</taxon>
        <taxon>Candidatus Aphodenecus</taxon>
    </lineage>
</organism>
<evidence type="ECO:0000313" key="10">
    <source>
        <dbReference type="Proteomes" id="UP000823633"/>
    </source>
</evidence>
<dbReference type="PANTHER" id="PTHR30586:SF0">
    <property type="entry name" value="ION-TRANSLOCATING OXIDOREDUCTASE COMPLEX SUBUNIT E"/>
    <property type="match status" value="1"/>
</dbReference>
<proteinExistence type="inferred from homology"/>
<keyword evidence="6 8" id="KW-1133">Transmembrane helix</keyword>
<reference evidence="9" key="2">
    <citation type="journal article" date="2021" name="PeerJ">
        <title>Extensive microbial diversity within the chicken gut microbiome revealed by metagenomics and culture.</title>
        <authorList>
            <person name="Gilroy R."/>
            <person name="Ravi A."/>
            <person name="Getino M."/>
            <person name="Pursley I."/>
            <person name="Horton D.L."/>
            <person name="Alikhan N.F."/>
            <person name="Baker D."/>
            <person name="Gharbi K."/>
            <person name="Hall N."/>
            <person name="Watson M."/>
            <person name="Adriaenssens E.M."/>
            <person name="Foster-Nyarko E."/>
            <person name="Jarju S."/>
            <person name="Secka A."/>
            <person name="Antonio M."/>
            <person name="Oren A."/>
            <person name="Chaudhuri R.R."/>
            <person name="La Ragione R."/>
            <person name="Hildebrand F."/>
            <person name="Pallen M.J."/>
        </authorList>
    </citation>
    <scope>NUCLEOTIDE SEQUENCE</scope>
    <source>
        <strain evidence="9">11167</strain>
    </source>
</reference>
<gene>
    <name evidence="9" type="primary">rsxE</name>
    <name evidence="8" type="synonym">rnfE</name>
    <name evidence="9" type="ORF">IAC42_03125</name>
</gene>
<feature type="transmembrane region" description="Helical" evidence="8">
    <location>
        <begin position="96"/>
        <end position="114"/>
    </location>
</feature>
<dbReference type="HAMAP" id="MF_00478">
    <property type="entry name" value="RsxE_RnfE"/>
    <property type="match status" value="1"/>
</dbReference>
<evidence type="ECO:0000256" key="7">
    <source>
        <dbReference type="ARBA" id="ARBA00023136"/>
    </source>
</evidence>
<dbReference type="AlphaFoldDB" id="A0A9D9EA18"/>
<keyword evidence="8" id="KW-1003">Cell membrane</keyword>
<dbReference type="GO" id="GO:0022900">
    <property type="term" value="P:electron transport chain"/>
    <property type="evidence" value="ECO:0007669"/>
    <property type="project" value="UniProtKB-UniRule"/>
</dbReference>
<keyword evidence="4 8" id="KW-1278">Translocase</keyword>
<dbReference type="EC" id="7.-.-.-" evidence="8"/>
<feature type="transmembrane region" description="Helical" evidence="8">
    <location>
        <begin position="126"/>
        <end position="147"/>
    </location>
</feature>
<comment type="caution">
    <text evidence="9">The sequence shown here is derived from an EMBL/GenBank/DDBJ whole genome shotgun (WGS) entry which is preliminary data.</text>
</comment>
<dbReference type="Proteomes" id="UP000823633">
    <property type="component" value="Unassembled WGS sequence"/>
</dbReference>
<sequence>MSHRSELTKGILKENPTFIIMLGMCPTLGVTTQVFNAFGMGASVLFVLLGSNIFISALRKVIPDSIRIPAYIVVIASFVTIVEMVLHAFVPAVFSALGVYLPLIVVNCIILGRAEAFANKNTVLDSALDAIGMGIGFTLALSLIAAIREIFGNGTITLFNLSETQRLVITLPGLSESPIRVLTLAAGALLLMGYLKAFFIWNGERLARKRGGKA</sequence>
<feature type="transmembrane region" description="Helical" evidence="8">
    <location>
        <begin position="37"/>
        <end position="58"/>
    </location>
</feature>
<comment type="similarity">
    <text evidence="8">Belongs to the NqrDE/RnfAE family.</text>
</comment>
<evidence type="ECO:0000313" key="9">
    <source>
        <dbReference type="EMBL" id="MBO8442736.1"/>
    </source>
</evidence>
<evidence type="ECO:0000256" key="6">
    <source>
        <dbReference type="ARBA" id="ARBA00022989"/>
    </source>
</evidence>
<name>A0A9D9EA18_9SPIR</name>
<feature type="transmembrane region" description="Helical" evidence="8">
    <location>
        <begin position="70"/>
        <end position="90"/>
    </location>
</feature>
<comment type="subunit">
    <text evidence="8">The complex is composed of six subunits: RnfA, RnfB, RnfC, RnfD, RnfE and RnfG.</text>
</comment>
<dbReference type="InterPro" id="IPR010968">
    <property type="entry name" value="RnfE"/>
</dbReference>
<keyword evidence="5 8" id="KW-0249">Electron transport</keyword>
<evidence type="ECO:0000256" key="5">
    <source>
        <dbReference type="ARBA" id="ARBA00022982"/>
    </source>
</evidence>
<dbReference type="GO" id="GO:0012505">
    <property type="term" value="C:endomembrane system"/>
    <property type="evidence" value="ECO:0007669"/>
    <property type="project" value="UniProtKB-SubCell"/>
</dbReference>
<evidence type="ECO:0000256" key="4">
    <source>
        <dbReference type="ARBA" id="ARBA00022967"/>
    </source>
</evidence>
<evidence type="ECO:0000256" key="2">
    <source>
        <dbReference type="ARBA" id="ARBA00022448"/>
    </source>
</evidence>
<dbReference type="NCBIfam" id="NF009070">
    <property type="entry name" value="PRK12405.1"/>
    <property type="match status" value="1"/>
</dbReference>
<comment type="function">
    <text evidence="8">Part of a membrane-bound complex that couples electron transfer with translocation of ions across the membrane.</text>
</comment>
<protein>
    <recommendedName>
        <fullName evidence="8">Ion-translocating oxidoreductase complex subunit E</fullName>
        <ecNumber evidence="8">7.-.-.-</ecNumber>
    </recommendedName>
    <alternativeName>
        <fullName evidence="8">Rnf electron transport complex subunit E</fullName>
    </alternativeName>
</protein>
<accession>A0A9D9EA18</accession>
<reference evidence="9" key="1">
    <citation type="submission" date="2020-10" db="EMBL/GenBank/DDBJ databases">
        <authorList>
            <person name="Gilroy R."/>
        </authorList>
    </citation>
    <scope>NUCLEOTIDE SEQUENCE</scope>
    <source>
        <strain evidence="9">11167</strain>
    </source>
</reference>
<keyword evidence="7 8" id="KW-0472">Membrane</keyword>